<evidence type="ECO:0000313" key="2">
    <source>
        <dbReference type="EMBL" id="KAK7540857.1"/>
    </source>
</evidence>
<comment type="caution">
    <text evidence="2">The sequence shown here is derived from an EMBL/GenBank/DDBJ whole genome shotgun (WGS) entry which is preliminary data.</text>
</comment>
<dbReference type="EMBL" id="JBBPEH010000003">
    <property type="protein sequence ID" value="KAK7540857.1"/>
    <property type="molecule type" value="Genomic_DNA"/>
</dbReference>
<dbReference type="Proteomes" id="UP001360953">
    <property type="component" value="Unassembled WGS sequence"/>
</dbReference>
<evidence type="ECO:0000313" key="3">
    <source>
        <dbReference type="Proteomes" id="UP001360953"/>
    </source>
</evidence>
<name>A0ABR1M1X8_9PEZI</name>
<evidence type="ECO:0000256" key="1">
    <source>
        <dbReference type="SAM" id="MobiDB-lite"/>
    </source>
</evidence>
<proteinExistence type="predicted"/>
<organism evidence="2 3">
    <name type="scientific">Phyllosticta citribraziliensis</name>
    <dbReference type="NCBI Taxonomy" id="989973"/>
    <lineage>
        <taxon>Eukaryota</taxon>
        <taxon>Fungi</taxon>
        <taxon>Dikarya</taxon>
        <taxon>Ascomycota</taxon>
        <taxon>Pezizomycotina</taxon>
        <taxon>Dothideomycetes</taxon>
        <taxon>Dothideomycetes incertae sedis</taxon>
        <taxon>Botryosphaeriales</taxon>
        <taxon>Phyllostictaceae</taxon>
        <taxon>Phyllosticta</taxon>
    </lineage>
</organism>
<feature type="region of interest" description="Disordered" evidence="1">
    <location>
        <begin position="136"/>
        <end position="155"/>
    </location>
</feature>
<protein>
    <submittedName>
        <fullName evidence="2">Uncharacterized protein</fullName>
    </submittedName>
</protein>
<reference evidence="2 3" key="1">
    <citation type="submission" date="2024-04" db="EMBL/GenBank/DDBJ databases">
        <title>Phyllosticta paracitricarpa is synonymous to the EU quarantine fungus P. citricarpa based on phylogenomic analyses.</title>
        <authorList>
            <consortium name="Lawrence Berkeley National Laboratory"/>
            <person name="Van ingen-buijs V.A."/>
            <person name="Van westerhoven A.C."/>
            <person name="Haridas S."/>
            <person name="Skiadas P."/>
            <person name="Martin F."/>
            <person name="Groenewald J.Z."/>
            <person name="Crous P.W."/>
            <person name="Seidl M.F."/>
        </authorList>
    </citation>
    <scope>NUCLEOTIDE SEQUENCE [LARGE SCALE GENOMIC DNA]</scope>
    <source>
        <strain evidence="2 3">CPC 17464</strain>
    </source>
</reference>
<dbReference type="GeneID" id="92027756"/>
<gene>
    <name evidence="2" type="ORF">J3D65DRAFT_258758</name>
</gene>
<sequence length="155" mass="16788">MVAPGRKRKYREHLGPSLAREGKQCRHVLGQSRTSRARLWEWSPNNRPQDYHRPSIMLVGSGGATIHTYPRAPTLHMVQPCHDIPTQQGGKAAAKRAPILMSPPIFPSTCLPVSIGIGSCNRGDGVCSPFSCSAFSSTHPSNFHSSNTGSKDSSV</sequence>
<keyword evidence="3" id="KW-1185">Reference proteome</keyword>
<dbReference type="RefSeq" id="XP_066657788.1">
    <property type="nucleotide sequence ID" value="XM_066794850.1"/>
</dbReference>
<accession>A0ABR1M1X8</accession>